<dbReference type="InterPro" id="IPR037532">
    <property type="entry name" value="FtsI_transpept"/>
</dbReference>
<dbReference type="Gene3D" id="1.10.150.770">
    <property type="match status" value="1"/>
</dbReference>
<keyword evidence="4 16" id="KW-0132">Cell division</keyword>
<dbReference type="EMBL" id="JACIVI010000003">
    <property type="protein sequence ID" value="MBB1162263.1"/>
    <property type="molecule type" value="Genomic_DNA"/>
</dbReference>
<evidence type="ECO:0000259" key="18">
    <source>
        <dbReference type="Pfam" id="PF03717"/>
    </source>
</evidence>
<dbReference type="EC" id="3.4.16.4" evidence="16"/>
<sequence>MRSVRYSNSPLLASRTPPWRAKFLVALIGLGFLGLVGRAAWIQLIHNDFYQQKGERNYARKLDLPAKRGRIMDRNGLLLATSVAAPTVWAIPKDMGQRAADRAARRPLAKLLGYKPEELEQRLAANDKFVYLRRRVSEDTARAVQGLALPGVHLMHEDKRLYPEAEAAAHVVGFTDAEDRGFEGVEKTFDGSLSGQDGSRRVIRNRLGEVVEAVGETLPAVDGQDLRLSIDSKIQFFAYQRLAQAVTQHGAKGGSVVVLDVQTGELLALANLPSYRPDDRARLKGEQLRNRALTDTFEPGSTMKPFIAGLALERHRIQPDTRIDTAPGRISITGSTISDAHPHGVLTVAEIVQKSSNVGTVKIAQTLESREMWELFTAVGLGQKPRVEFPAAASGRLRPYRSWRPIEKATMSYGYGLSASLLQLARAYTVFARDGEIIPVTLQRRSEPAAGERVFSAETAREVRQMLQLAAGPGGTAPLAQTQAYSVGGKTGTAHVQEGKGYAAKRYRSWFVGLAPVSAPRIVVAVMVEEPSKGQYFGGLVAAPVFSDVVQQSLQTLGVTPDLAVEPRIVARGSGQGAVEESF</sequence>
<feature type="active site" description="Acyl-ester intermediate" evidence="16">
    <location>
        <position position="301"/>
    </location>
</feature>
<dbReference type="SUPFAM" id="SSF56519">
    <property type="entry name" value="Penicillin binding protein dimerisation domain"/>
    <property type="match status" value="1"/>
</dbReference>
<dbReference type="GO" id="GO:0006508">
    <property type="term" value="P:proteolysis"/>
    <property type="evidence" value="ECO:0007669"/>
    <property type="project" value="UniProtKB-KW"/>
</dbReference>
<reference evidence="19 20" key="1">
    <citation type="submission" date="2020-08" db="EMBL/GenBank/DDBJ databases">
        <title>Aquariorum lacteus gen. nov., sp. nov., a new member of the family Comamonadaceae, isolated from freshwater aquarium.</title>
        <authorList>
            <person name="Chun S.-J."/>
        </authorList>
    </citation>
    <scope>NUCLEOTIDE SEQUENCE [LARGE SCALE GENOMIC DNA]</scope>
    <source>
        <strain evidence="19 20">SJAQ100</strain>
    </source>
</reference>
<dbReference type="UniPathway" id="UPA00219"/>
<evidence type="ECO:0000259" key="17">
    <source>
        <dbReference type="Pfam" id="PF00905"/>
    </source>
</evidence>
<keyword evidence="15 16" id="KW-0961">Cell wall biogenesis/degradation</keyword>
<keyword evidence="8 16" id="KW-0378">Hydrolase</keyword>
<evidence type="ECO:0000256" key="12">
    <source>
        <dbReference type="ARBA" id="ARBA00023136"/>
    </source>
</evidence>
<comment type="similarity">
    <text evidence="16">Belongs to the transpeptidase family. FtsI subfamily.</text>
</comment>
<dbReference type="Gene3D" id="3.40.710.10">
    <property type="entry name" value="DD-peptidase/beta-lactamase superfamily"/>
    <property type="match status" value="1"/>
</dbReference>
<dbReference type="GO" id="GO:0009002">
    <property type="term" value="F:serine-type D-Ala-D-Ala carboxypeptidase activity"/>
    <property type="evidence" value="ECO:0007669"/>
    <property type="project" value="UniProtKB-UniRule"/>
</dbReference>
<keyword evidence="10 16" id="KW-0573">Peptidoglycan synthesis</keyword>
<dbReference type="GO" id="GO:0043093">
    <property type="term" value="P:FtsZ-dependent cytokinesis"/>
    <property type="evidence" value="ECO:0007669"/>
    <property type="project" value="UniProtKB-UniRule"/>
</dbReference>
<feature type="domain" description="Penicillin-binding protein transpeptidase" evidence="17">
    <location>
        <begin position="254"/>
        <end position="550"/>
    </location>
</feature>
<evidence type="ECO:0000256" key="4">
    <source>
        <dbReference type="ARBA" id="ARBA00022618"/>
    </source>
</evidence>
<gene>
    <name evidence="16" type="primary">ftsI</name>
    <name evidence="19" type="ORF">H4F90_09745</name>
</gene>
<evidence type="ECO:0000256" key="16">
    <source>
        <dbReference type="HAMAP-Rule" id="MF_02080"/>
    </source>
</evidence>
<evidence type="ECO:0000313" key="20">
    <source>
        <dbReference type="Proteomes" id="UP000586093"/>
    </source>
</evidence>
<keyword evidence="7 16" id="KW-0812">Transmembrane</keyword>
<keyword evidence="20" id="KW-1185">Reference proteome</keyword>
<accession>A0A839HJR0</accession>
<feature type="domain" description="Penicillin-binding protein dimerisation" evidence="18">
    <location>
        <begin position="64"/>
        <end position="212"/>
    </location>
</feature>
<proteinExistence type="inferred from homology"/>
<keyword evidence="3 16" id="KW-0997">Cell inner membrane</keyword>
<organism evidence="19 20">
    <name type="scientific">Aquariibacter albus</name>
    <dbReference type="NCBI Taxonomy" id="2759899"/>
    <lineage>
        <taxon>Bacteria</taxon>
        <taxon>Pseudomonadati</taxon>
        <taxon>Pseudomonadota</taxon>
        <taxon>Betaproteobacteria</taxon>
        <taxon>Burkholderiales</taxon>
        <taxon>Sphaerotilaceae</taxon>
        <taxon>Aquariibacter</taxon>
    </lineage>
</organism>
<name>A0A839HJR0_9BURK</name>
<keyword evidence="14 16" id="KW-0131">Cell cycle</keyword>
<evidence type="ECO:0000256" key="8">
    <source>
        <dbReference type="ARBA" id="ARBA00022801"/>
    </source>
</evidence>
<evidence type="ECO:0000256" key="6">
    <source>
        <dbReference type="ARBA" id="ARBA00022670"/>
    </source>
</evidence>
<dbReference type="AlphaFoldDB" id="A0A839HJR0"/>
<dbReference type="Gene3D" id="3.30.450.330">
    <property type="match status" value="1"/>
</dbReference>
<evidence type="ECO:0000256" key="14">
    <source>
        <dbReference type="ARBA" id="ARBA00023306"/>
    </source>
</evidence>
<dbReference type="InterPro" id="IPR012338">
    <property type="entry name" value="Beta-lactam/transpept-like"/>
</dbReference>
<comment type="pathway">
    <text evidence="16">Cell wall biogenesis; peptidoglycan biosynthesis.</text>
</comment>
<evidence type="ECO:0000256" key="10">
    <source>
        <dbReference type="ARBA" id="ARBA00022984"/>
    </source>
</evidence>
<dbReference type="InterPro" id="IPR001460">
    <property type="entry name" value="PCN-bd_Tpept"/>
</dbReference>
<dbReference type="GO" id="GO:0000917">
    <property type="term" value="P:division septum assembly"/>
    <property type="evidence" value="ECO:0007669"/>
    <property type="project" value="UniProtKB-KW"/>
</dbReference>
<dbReference type="RefSeq" id="WP_182664500.1">
    <property type="nucleotide sequence ID" value="NZ_JACIVI010000003.1"/>
</dbReference>
<evidence type="ECO:0000313" key="19">
    <source>
        <dbReference type="EMBL" id="MBB1162263.1"/>
    </source>
</evidence>
<dbReference type="HAMAP" id="MF_02080">
    <property type="entry name" value="FtsI_transpept"/>
    <property type="match status" value="1"/>
</dbReference>
<dbReference type="GO" id="GO:0008955">
    <property type="term" value="F:peptidoglycan glycosyltransferase activity"/>
    <property type="evidence" value="ECO:0007669"/>
    <property type="project" value="InterPro"/>
</dbReference>
<evidence type="ECO:0000256" key="2">
    <source>
        <dbReference type="ARBA" id="ARBA00022475"/>
    </source>
</evidence>
<evidence type="ECO:0000256" key="11">
    <source>
        <dbReference type="ARBA" id="ARBA00022989"/>
    </source>
</evidence>
<keyword evidence="9 16" id="KW-0133">Cell shape</keyword>
<dbReference type="GO" id="GO:0005886">
    <property type="term" value="C:plasma membrane"/>
    <property type="evidence" value="ECO:0007669"/>
    <property type="project" value="UniProtKB-UniRule"/>
</dbReference>
<evidence type="ECO:0000256" key="1">
    <source>
        <dbReference type="ARBA" id="ARBA00004370"/>
    </source>
</evidence>
<keyword evidence="6 16" id="KW-0645">Protease</keyword>
<protein>
    <recommendedName>
        <fullName evidence="16">Peptidoglycan D,D-transpeptidase FtsI</fullName>
        <ecNumber evidence="16">3.4.16.4</ecNumber>
    </recommendedName>
    <alternativeName>
        <fullName evidence="16">Penicillin-binding protein 3</fullName>
        <shortName evidence="16">PBP-3</shortName>
    </alternativeName>
</protein>
<keyword evidence="11 16" id="KW-1133">Transmembrane helix</keyword>
<comment type="caution">
    <text evidence="19">The sequence shown here is derived from an EMBL/GenBank/DDBJ whole genome shotgun (WGS) entry which is preliminary data.</text>
</comment>
<evidence type="ECO:0000256" key="5">
    <source>
        <dbReference type="ARBA" id="ARBA00022645"/>
    </source>
</evidence>
<keyword evidence="13 16" id="KW-0717">Septation</keyword>
<dbReference type="Pfam" id="PF00905">
    <property type="entry name" value="Transpeptidase"/>
    <property type="match status" value="1"/>
</dbReference>
<dbReference type="GO" id="GO:0008658">
    <property type="term" value="F:penicillin binding"/>
    <property type="evidence" value="ECO:0007669"/>
    <property type="project" value="InterPro"/>
</dbReference>
<dbReference type="GO" id="GO:0008360">
    <property type="term" value="P:regulation of cell shape"/>
    <property type="evidence" value="ECO:0007669"/>
    <property type="project" value="UniProtKB-KW"/>
</dbReference>
<dbReference type="SUPFAM" id="SSF56601">
    <property type="entry name" value="beta-lactamase/transpeptidase-like"/>
    <property type="match status" value="1"/>
</dbReference>
<evidence type="ECO:0000256" key="15">
    <source>
        <dbReference type="ARBA" id="ARBA00023316"/>
    </source>
</evidence>
<dbReference type="PANTHER" id="PTHR30627">
    <property type="entry name" value="PEPTIDOGLYCAN D,D-TRANSPEPTIDASE"/>
    <property type="match status" value="1"/>
</dbReference>
<dbReference type="Gene3D" id="3.90.1310.10">
    <property type="entry name" value="Penicillin-binding protein 2a (Domain 2)"/>
    <property type="match status" value="1"/>
</dbReference>
<keyword evidence="12 16" id="KW-0472">Membrane</keyword>
<dbReference type="InterPro" id="IPR050515">
    <property type="entry name" value="Beta-lactam/transpept"/>
</dbReference>
<evidence type="ECO:0000256" key="3">
    <source>
        <dbReference type="ARBA" id="ARBA00022519"/>
    </source>
</evidence>
<dbReference type="InterPro" id="IPR005311">
    <property type="entry name" value="PBP_dimer"/>
</dbReference>
<dbReference type="Pfam" id="PF03717">
    <property type="entry name" value="PBP_dimer"/>
    <property type="match status" value="1"/>
</dbReference>
<dbReference type="Proteomes" id="UP000586093">
    <property type="component" value="Unassembled WGS sequence"/>
</dbReference>
<comment type="function">
    <text evidence="16">Catalyzes cross-linking of the peptidoglycan cell wall at the division septum.</text>
</comment>
<dbReference type="InterPro" id="IPR036138">
    <property type="entry name" value="PBP_dimer_sf"/>
</dbReference>
<evidence type="ECO:0000256" key="7">
    <source>
        <dbReference type="ARBA" id="ARBA00022692"/>
    </source>
</evidence>
<dbReference type="PANTHER" id="PTHR30627:SF1">
    <property type="entry name" value="PEPTIDOGLYCAN D,D-TRANSPEPTIDASE FTSI"/>
    <property type="match status" value="1"/>
</dbReference>
<evidence type="ECO:0000256" key="9">
    <source>
        <dbReference type="ARBA" id="ARBA00022960"/>
    </source>
</evidence>
<evidence type="ECO:0000256" key="13">
    <source>
        <dbReference type="ARBA" id="ARBA00023210"/>
    </source>
</evidence>
<dbReference type="GO" id="GO:0009252">
    <property type="term" value="P:peptidoglycan biosynthetic process"/>
    <property type="evidence" value="ECO:0007669"/>
    <property type="project" value="UniProtKB-UniRule"/>
</dbReference>
<keyword evidence="2 16" id="KW-1003">Cell membrane</keyword>
<keyword evidence="5 16" id="KW-0121">Carboxypeptidase</keyword>
<comment type="catalytic activity">
    <reaction evidence="16">
        <text>Preferential cleavage: (Ac)2-L-Lys-D-Ala-|-D-Ala. Also transpeptidation of peptidyl-alanyl moieties that are N-acyl substituents of D-alanine.</text>
        <dbReference type="EC" id="3.4.16.4"/>
    </reaction>
</comment>
<dbReference type="GO" id="GO:0071555">
    <property type="term" value="P:cell wall organization"/>
    <property type="evidence" value="ECO:0007669"/>
    <property type="project" value="UniProtKB-KW"/>
</dbReference>
<comment type="subcellular location">
    <subcellularLocation>
        <location evidence="1">Membrane</location>
    </subcellularLocation>
</comment>